<keyword evidence="3" id="KW-1185">Reference proteome</keyword>
<keyword evidence="1" id="KW-0472">Membrane</keyword>
<dbReference type="EMBL" id="FQZA01000007">
    <property type="protein sequence ID" value="SHJ29796.1"/>
    <property type="molecule type" value="Genomic_DNA"/>
</dbReference>
<evidence type="ECO:0000313" key="2">
    <source>
        <dbReference type="EMBL" id="SHJ29796.1"/>
    </source>
</evidence>
<organism evidence="2 3">
    <name type="scientific">Palleronia salina</name>
    <dbReference type="NCBI Taxonomy" id="313368"/>
    <lineage>
        <taxon>Bacteria</taxon>
        <taxon>Pseudomonadati</taxon>
        <taxon>Pseudomonadota</taxon>
        <taxon>Alphaproteobacteria</taxon>
        <taxon>Rhodobacterales</taxon>
        <taxon>Roseobacteraceae</taxon>
        <taxon>Palleronia</taxon>
    </lineage>
</organism>
<feature type="transmembrane region" description="Helical" evidence="1">
    <location>
        <begin position="91"/>
        <end position="110"/>
    </location>
</feature>
<evidence type="ECO:0000256" key="1">
    <source>
        <dbReference type="SAM" id="Phobius"/>
    </source>
</evidence>
<dbReference type="Proteomes" id="UP000184040">
    <property type="component" value="Unassembled WGS sequence"/>
</dbReference>
<proteinExistence type="predicted"/>
<protein>
    <recommendedName>
        <fullName evidence="4">DUF2306 domain-containing protein</fullName>
    </recommendedName>
</protein>
<keyword evidence="1" id="KW-0812">Transmembrane</keyword>
<feature type="transmembrane region" description="Helical" evidence="1">
    <location>
        <begin position="24"/>
        <end position="46"/>
    </location>
</feature>
<dbReference type="STRING" id="313368.SAMN04488012_10736"/>
<feature type="transmembrane region" description="Helical" evidence="1">
    <location>
        <begin position="122"/>
        <end position="145"/>
    </location>
</feature>
<name>A0A1M6I5Q6_9RHOB</name>
<dbReference type="AlphaFoldDB" id="A0A1M6I5Q6"/>
<feature type="transmembrane region" description="Helical" evidence="1">
    <location>
        <begin position="58"/>
        <end position="79"/>
    </location>
</feature>
<sequence>MPRMNSLTDTLSPLLAPIARREAVLFRGIGWILLAFSLFAFAQKLVVVPDRIERYTPLVTLHGAVMLGWLGLFTLQAELQARGRLGWHKTLGVFSALLVGVAVWTGFIVSRDFSGEADMIEVFLANLVHLSGLAIFWAAGVVAAIRHRIDIHRRMMLLAALAILSPPISRVTQTLGLPNGMAAVLHLGLVLALPAIYDLATRGRLHRGTLAAFAVIFVLSGLAGAAGVIPPWNAAVSAYLGLS</sequence>
<feature type="transmembrane region" description="Helical" evidence="1">
    <location>
        <begin position="212"/>
        <end position="232"/>
    </location>
</feature>
<evidence type="ECO:0008006" key="4">
    <source>
        <dbReference type="Google" id="ProtNLM"/>
    </source>
</evidence>
<gene>
    <name evidence="2" type="ORF">SAMN04488012_10736</name>
</gene>
<keyword evidence="1" id="KW-1133">Transmembrane helix</keyword>
<reference evidence="2 3" key="1">
    <citation type="submission" date="2016-11" db="EMBL/GenBank/DDBJ databases">
        <authorList>
            <person name="Jaros S."/>
            <person name="Januszkiewicz K."/>
            <person name="Wedrychowicz H."/>
        </authorList>
    </citation>
    <scope>NUCLEOTIDE SEQUENCE [LARGE SCALE GENOMIC DNA]</scope>
    <source>
        <strain evidence="2 3">DSM 26892</strain>
    </source>
</reference>
<accession>A0A1M6I5Q6</accession>
<evidence type="ECO:0000313" key="3">
    <source>
        <dbReference type="Proteomes" id="UP000184040"/>
    </source>
</evidence>